<dbReference type="Pfam" id="PF00005">
    <property type="entry name" value="ABC_tran"/>
    <property type="match status" value="1"/>
</dbReference>
<name>A0A852RJE9_9ACTN</name>
<reference evidence="6 7" key="1">
    <citation type="submission" date="2020-07" db="EMBL/GenBank/DDBJ databases">
        <title>Sequencing the genomes of 1000 actinobacteria strains.</title>
        <authorList>
            <person name="Klenk H.-P."/>
        </authorList>
    </citation>
    <scope>NUCLEOTIDE SEQUENCE [LARGE SCALE GENOMIC DNA]</scope>
    <source>
        <strain evidence="6 7">DSM 19082</strain>
    </source>
</reference>
<keyword evidence="7" id="KW-1185">Reference proteome</keyword>
<keyword evidence="2" id="KW-0547">Nucleotide-binding</keyword>
<dbReference type="InterPro" id="IPR017871">
    <property type="entry name" value="ABC_transporter-like_CS"/>
</dbReference>
<dbReference type="InterPro" id="IPR003593">
    <property type="entry name" value="AAA+_ATPase"/>
</dbReference>
<dbReference type="EC" id="3.6.3.-" evidence="6"/>
<evidence type="ECO:0000256" key="4">
    <source>
        <dbReference type="SAM" id="MobiDB-lite"/>
    </source>
</evidence>
<gene>
    <name evidence="6" type="ORF">BJ958_000546</name>
</gene>
<dbReference type="EMBL" id="JACCBF010000001">
    <property type="protein sequence ID" value="NYD29000.1"/>
    <property type="molecule type" value="Genomic_DNA"/>
</dbReference>
<feature type="domain" description="ABC transporter" evidence="5">
    <location>
        <begin position="7"/>
        <end position="241"/>
    </location>
</feature>
<dbReference type="GO" id="GO:0005524">
    <property type="term" value="F:ATP binding"/>
    <property type="evidence" value="ECO:0007669"/>
    <property type="project" value="UniProtKB-KW"/>
</dbReference>
<dbReference type="RefSeq" id="WP_246318997.1">
    <property type="nucleotide sequence ID" value="NZ_BAABEF010000001.1"/>
</dbReference>
<dbReference type="AlphaFoldDB" id="A0A852RJE9"/>
<dbReference type="InterPro" id="IPR027417">
    <property type="entry name" value="P-loop_NTPase"/>
</dbReference>
<feature type="region of interest" description="Disordered" evidence="4">
    <location>
        <begin position="240"/>
        <end position="267"/>
    </location>
</feature>
<comment type="caution">
    <text evidence="6">The sequence shown here is derived from an EMBL/GenBank/DDBJ whole genome shotgun (WGS) entry which is preliminary data.</text>
</comment>
<sequence>MSVVPAVEVRDASVALGGRPVLRGIDVAVVPGDFVALMGANGSGKSTLVRAMVGLRPLISGEVRLFGTPLDEYDAWSRIGYVPQRATAGSGVPASVWEVVAAGRLTRRRLLRPLSKLDRAAIDEALEVVGLADRRRDAVTNLSGGQQQRVLIARALAGEPELFFLDEPTAGVDLPNQQVLADTLRRLKERGATIVLVAHELGPLAPLVDRAVVLRDGRVAYDGAALRDHEVHQPWFAEPHTHHHHHDHVPHPSTPLGTEPHLPGDML</sequence>
<keyword evidence="1" id="KW-0813">Transport</keyword>
<keyword evidence="3 6" id="KW-0067">ATP-binding</keyword>
<dbReference type="PROSITE" id="PS00211">
    <property type="entry name" value="ABC_TRANSPORTER_1"/>
    <property type="match status" value="1"/>
</dbReference>
<evidence type="ECO:0000313" key="7">
    <source>
        <dbReference type="Proteomes" id="UP000582231"/>
    </source>
</evidence>
<proteinExistence type="predicted"/>
<dbReference type="Gene3D" id="3.40.50.300">
    <property type="entry name" value="P-loop containing nucleotide triphosphate hydrolases"/>
    <property type="match status" value="1"/>
</dbReference>
<evidence type="ECO:0000259" key="5">
    <source>
        <dbReference type="PROSITE" id="PS50893"/>
    </source>
</evidence>
<evidence type="ECO:0000256" key="1">
    <source>
        <dbReference type="ARBA" id="ARBA00022448"/>
    </source>
</evidence>
<evidence type="ECO:0000313" key="6">
    <source>
        <dbReference type="EMBL" id="NYD29000.1"/>
    </source>
</evidence>
<protein>
    <submittedName>
        <fullName evidence="6">Zinc transport system ATP-binding protein</fullName>
        <ecNumber evidence="6">3.6.3.-</ecNumber>
    </submittedName>
</protein>
<dbReference type="PANTHER" id="PTHR42734">
    <property type="entry name" value="METAL TRANSPORT SYSTEM ATP-BINDING PROTEIN TM_0124-RELATED"/>
    <property type="match status" value="1"/>
</dbReference>
<dbReference type="SUPFAM" id="SSF52540">
    <property type="entry name" value="P-loop containing nucleoside triphosphate hydrolases"/>
    <property type="match status" value="1"/>
</dbReference>
<dbReference type="CDD" id="cd03235">
    <property type="entry name" value="ABC_Metallic_Cations"/>
    <property type="match status" value="1"/>
</dbReference>
<evidence type="ECO:0000256" key="3">
    <source>
        <dbReference type="ARBA" id="ARBA00022840"/>
    </source>
</evidence>
<dbReference type="PROSITE" id="PS50893">
    <property type="entry name" value="ABC_TRANSPORTER_2"/>
    <property type="match status" value="1"/>
</dbReference>
<keyword evidence="6" id="KW-0378">Hydrolase</keyword>
<organism evidence="6 7">
    <name type="scientific">Nocardioides kongjuensis</name>
    <dbReference type="NCBI Taxonomy" id="349522"/>
    <lineage>
        <taxon>Bacteria</taxon>
        <taxon>Bacillati</taxon>
        <taxon>Actinomycetota</taxon>
        <taxon>Actinomycetes</taxon>
        <taxon>Propionibacteriales</taxon>
        <taxon>Nocardioidaceae</taxon>
        <taxon>Nocardioides</taxon>
    </lineage>
</organism>
<dbReference type="GO" id="GO:0016887">
    <property type="term" value="F:ATP hydrolysis activity"/>
    <property type="evidence" value="ECO:0007669"/>
    <property type="project" value="InterPro"/>
</dbReference>
<dbReference type="InterPro" id="IPR003439">
    <property type="entry name" value="ABC_transporter-like_ATP-bd"/>
</dbReference>
<evidence type="ECO:0000256" key="2">
    <source>
        <dbReference type="ARBA" id="ARBA00022741"/>
    </source>
</evidence>
<dbReference type="Proteomes" id="UP000582231">
    <property type="component" value="Unassembled WGS sequence"/>
</dbReference>
<dbReference type="InterPro" id="IPR050153">
    <property type="entry name" value="Metal_Ion_Import_ABC"/>
</dbReference>
<accession>A0A852RJE9</accession>
<dbReference type="SMART" id="SM00382">
    <property type="entry name" value="AAA"/>
    <property type="match status" value="1"/>
</dbReference>